<reference evidence="2" key="1">
    <citation type="journal article" date="2023" name="Front. Plant Sci.">
        <title>Chromosomal-level genome assembly of Melastoma candidum provides insights into trichome evolution.</title>
        <authorList>
            <person name="Zhong Y."/>
            <person name="Wu W."/>
            <person name="Sun C."/>
            <person name="Zou P."/>
            <person name="Liu Y."/>
            <person name="Dai S."/>
            <person name="Zhou R."/>
        </authorList>
    </citation>
    <scope>NUCLEOTIDE SEQUENCE [LARGE SCALE GENOMIC DNA]</scope>
</reference>
<dbReference type="EMBL" id="CM042883">
    <property type="protein sequence ID" value="KAI4377144.1"/>
    <property type="molecule type" value="Genomic_DNA"/>
</dbReference>
<evidence type="ECO:0000313" key="2">
    <source>
        <dbReference type="Proteomes" id="UP001057402"/>
    </source>
</evidence>
<evidence type="ECO:0000313" key="1">
    <source>
        <dbReference type="EMBL" id="KAI4377144.1"/>
    </source>
</evidence>
<accession>A0ACB9RE40</accession>
<keyword evidence="2" id="KW-1185">Reference proteome</keyword>
<gene>
    <name evidence="1" type="ORF">MLD38_014825</name>
</gene>
<proteinExistence type="predicted"/>
<protein>
    <submittedName>
        <fullName evidence="1">Uncharacterized protein</fullName>
    </submittedName>
</protein>
<name>A0ACB9RE40_9MYRT</name>
<comment type="caution">
    <text evidence="1">The sequence shown here is derived from an EMBL/GenBank/DDBJ whole genome shotgun (WGS) entry which is preliminary data.</text>
</comment>
<sequence>MLGGVGEVDLQGLGIQGLQNVSACSFTPIKKEPLEIYRLAGGLLYTERRDLITALYTLLRAVVLDQAAEADIIPDIQKYLEDLINDGLRQRLISLIKELNVKNQLDLVDLCRLILGHCLVLSVLVVRISAATELGERDNTAKQQIAYSMLFFSYYCFCHGCFEFCT</sequence>
<dbReference type="Proteomes" id="UP001057402">
    <property type="component" value="Chromosome 4"/>
</dbReference>
<organism evidence="1 2">
    <name type="scientific">Melastoma candidum</name>
    <dbReference type="NCBI Taxonomy" id="119954"/>
    <lineage>
        <taxon>Eukaryota</taxon>
        <taxon>Viridiplantae</taxon>
        <taxon>Streptophyta</taxon>
        <taxon>Embryophyta</taxon>
        <taxon>Tracheophyta</taxon>
        <taxon>Spermatophyta</taxon>
        <taxon>Magnoliopsida</taxon>
        <taxon>eudicotyledons</taxon>
        <taxon>Gunneridae</taxon>
        <taxon>Pentapetalae</taxon>
        <taxon>rosids</taxon>
        <taxon>malvids</taxon>
        <taxon>Myrtales</taxon>
        <taxon>Melastomataceae</taxon>
        <taxon>Melastomatoideae</taxon>
        <taxon>Melastomateae</taxon>
        <taxon>Melastoma</taxon>
    </lineage>
</organism>